<dbReference type="InterPro" id="IPR000073">
    <property type="entry name" value="AB_hydrolase_1"/>
</dbReference>
<dbReference type="PRINTS" id="PR00111">
    <property type="entry name" value="ABHYDROLASE"/>
</dbReference>
<dbReference type="InterPro" id="IPR050228">
    <property type="entry name" value="Carboxylesterase_BioH"/>
</dbReference>
<proteinExistence type="predicted"/>
<dbReference type="Pfam" id="PF12146">
    <property type="entry name" value="Hydrolase_4"/>
    <property type="match status" value="1"/>
</dbReference>
<gene>
    <name evidence="2" type="ORF">DES41_102564</name>
</gene>
<dbReference type="PANTHER" id="PTHR43194:SF2">
    <property type="entry name" value="PEROXISOMAL MEMBRANE PROTEIN LPX1"/>
    <property type="match status" value="1"/>
</dbReference>
<name>A0A368Y1V1_9BURK</name>
<organism evidence="2 3">
    <name type="scientific">Pseudorhodoferax soli</name>
    <dbReference type="NCBI Taxonomy" id="545864"/>
    <lineage>
        <taxon>Bacteria</taxon>
        <taxon>Pseudomonadati</taxon>
        <taxon>Pseudomonadota</taxon>
        <taxon>Betaproteobacteria</taxon>
        <taxon>Burkholderiales</taxon>
        <taxon>Comamonadaceae</taxon>
    </lineage>
</organism>
<dbReference type="InterPro" id="IPR029058">
    <property type="entry name" value="AB_hydrolase_fold"/>
</dbReference>
<dbReference type="EMBL" id="QPJK01000002">
    <property type="protein sequence ID" value="RCW74243.1"/>
    <property type="molecule type" value="Genomic_DNA"/>
</dbReference>
<dbReference type="AlphaFoldDB" id="A0A368Y1V1"/>
<dbReference type="Proteomes" id="UP000252884">
    <property type="component" value="Unassembled WGS sequence"/>
</dbReference>
<keyword evidence="3" id="KW-1185">Reference proteome</keyword>
<evidence type="ECO:0000313" key="3">
    <source>
        <dbReference type="Proteomes" id="UP000252884"/>
    </source>
</evidence>
<feature type="domain" description="Serine aminopeptidase S33" evidence="1">
    <location>
        <begin position="26"/>
        <end position="217"/>
    </location>
</feature>
<dbReference type="Gene3D" id="3.40.50.1820">
    <property type="entry name" value="alpha/beta hydrolase"/>
    <property type="match status" value="1"/>
</dbReference>
<dbReference type="RefSeq" id="WP_114467365.1">
    <property type="nucleotide sequence ID" value="NZ_QPJK01000002.1"/>
</dbReference>
<evidence type="ECO:0000313" key="2">
    <source>
        <dbReference type="EMBL" id="RCW74243.1"/>
    </source>
</evidence>
<dbReference type="PANTHER" id="PTHR43194">
    <property type="entry name" value="HYDROLASE ALPHA/BETA FOLD FAMILY"/>
    <property type="match status" value="1"/>
</dbReference>
<dbReference type="InterPro" id="IPR022742">
    <property type="entry name" value="Hydrolase_4"/>
</dbReference>
<evidence type="ECO:0000259" key="1">
    <source>
        <dbReference type="Pfam" id="PF12146"/>
    </source>
</evidence>
<reference evidence="2 3" key="1">
    <citation type="submission" date="2018-07" db="EMBL/GenBank/DDBJ databases">
        <title>Genomic Encyclopedia of Type Strains, Phase IV (KMG-IV): sequencing the most valuable type-strain genomes for metagenomic binning, comparative biology and taxonomic classification.</title>
        <authorList>
            <person name="Goeker M."/>
        </authorList>
    </citation>
    <scope>NUCLEOTIDE SEQUENCE [LARGE SCALE GENOMIC DNA]</scope>
    <source>
        <strain evidence="2 3">DSM 21634</strain>
    </source>
</reference>
<accession>A0A368Y1V1</accession>
<sequence length="233" mass="25202">MDKLILIPGLACDGGLWHALLQALPPQWNAHVTDVAERSASIEEMAERLLAEHDGPLVLCGASMGGMVAMEAARQAPARLRGLALLGTSARPETPDMRQLREQAIGLFESGRADEVLRANVPFAFDRRHPELKALAKSYLEMVLRVGAAQLVRQNRAVMARPDARIHLPALRCPVLVASGASDSLTPPDCAREIAALVPHAELHLLPLCGHMLTMEQPAAVNALLLDWLARLP</sequence>
<dbReference type="SUPFAM" id="SSF53474">
    <property type="entry name" value="alpha/beta-Hydrolases"/>
    <property type="match status" value="1"/>
</dbReference>
<comment type="caution">
    <text evidence="2">The sequence shown here is derived from an EMBL/GenBank/DDBJ whole genome shotgun (WGS) entry which is preliminary data.</text>
</comment>
<dbReference type="OrthoDB" id="2086224at2"/>
<protein>
    <submittedName>
        <fullName evidence="2">Pimeloyl-ACP methyl ester carboxylesterase</fullName>
    </submittedName>
</protein>